<comment type="caution">
    <text evidence="2">The sequence shown here is derived from an EMBL/GenBank/DDBJ whole genome shotgun (WGS) entry which is preliminary data.</text>
</comment>
<feature type="region of interest" description="Disordered" evidence="1">
    <location>
        <begin position="1"/>
        <end position="29"/>
    </location>
</feature>
<organism evidence="2 3">
    <name type="scientific">Rhizophagus clarus</name>
    <dbReference type="NCBI Taxonomy" id="94130"/>
    <lineage>
        <taxon>Eukaryota</taxon>
        <taxon>Fungi</taxon>
        <taxon>Fungi incertae sedis</taxon>
        <taxon>Mucoromycota</taxon>
        <taxon>Glomeromycotina</taxon>
        <taxon>Glomeromycetes</taxon>
        <taxon>Glomerales</taxon>
        <taxon>Glomeraceae</taxon>
        <taxon>Rhizophagus</taxon>
    </lineage>
</organism>
<dbReference type="InterPro" id="IPR012337">
    <property type="entry name" value="RNaseH-like_sf"/>
</dbReference>
<proteinExistence type="predicted"/>
<evidence type="ECO:0000313" key="3">
    <source>
        <dbReference type="Proteomes" id="UP000615446"/>
    </source>
</evidence>
<reference evidence="2" key="1">
    <citation type="submission" date="2019-10" db="EMBL/GenBank/DDBJ databases">
        <title>Conservation and host-specific expression of non-tandemly repeated heterogenous ribosome RNA gene in arbuscular mycorrhizal fungi.</title>
        <authorList>
            <person name="Maeda T."/>
            <person name="Kobayashi Y."/>
            <person name="Nakagawa T."/>
            <person name="Ezawa T."/>
            <person name="Yamaguchi K."/>
            <person name="Bino T."/>
            <person name="Nishimoto Y."/>
            <person name="Shigenobu S."/>
            <person name="Kawaguchi M."/>
        </authorList>
    </citation>
    <scope>NUCLEOTIDE SEQUENCE</scope>
    <source>
        <strain evidence="2">HR1</strain>
    </source>
</reference>
<dbReference type="OrthoDB" id="2394845at2759"/>
<dbReference type="EMBL" id="BLAL01000205">
    <property type="protein sequence ID" value="GES91512.1"/>
    <property type="molecule type" value="Genomic_DNA"/>
</dbReference>
<evidence type="ECO:0000313" key="2">
    <source>
        <dbReference type="EMBL" id="GES91512.1"/>
    </source>
</evidence>
<gene>
    <name evidence="2" type="ORF">RCL2_001831900</name>
</gene>
<name>A0A8H3LMS5_9GLOM</name>
<sequence length="198" mass="23105">MQNHFDKDCLGAPDNAKSKQNVNSKVNTTSTTQTPTIILNTFYTDKSDMRKLANDLLDNVYEEVKSQTDEQIFKAKTLCMVSDGEEFHTDTLKIDEIKTIVDNAKMIVNYFKFHVQAAIKLKRIQVENYNKEIALVYQYLHDRDFWDMLDTIIKILESIVVTLKLFELDSFTLSIVYFHFNKLMNQVSELSYDFSDNI</sequence>
<protein>
    <submittedName>
        <fullName evidence="2">Uncharacterized protein</fullName>
    </submittedName>
</protein>
<dbReference type="SUPFAM" id="SSF53098">
    <property type="entry name" value="Ribonuclease H-like"/>
    <property type="match status" value="1"/>
</dbReference>
<feature type="compositionally biased region" description="Low complexity" evidence="1">
    <location>
        <begin position="20"/>
        <end position="29"/>
    </location>
</feature>
<accession>A0A8H3LMS5</accession>
<evidence type="ECO:0000256" key="1">
    <source>
        <dbReference type="SAM" id="MobiDB-lite"/>
    </source>
</evidence>
<dbReference type="Proteomes" id="UP000615446">
    <property type="component" value="Unassembled WGS sequence"/>
</dbReference>
<dbReference type="AlphaFoldDB" id="A0A8H3LMS5"/>